<gene>
    <name evidence="6" type="primary">NUP93</name>
    <name evidence="6" type="ORF">MS3_00003580</name>
    <name evidence="7" type="ORF">MS3_05384</name>
</gene>
<reference evidence="6" key="3">
    <citation type="submission" date="2021-06" db="EMBL/GenBank/DDBJ databases">
        <title>Chromosome-level genome assembly for S. haematobium.</title>
        <authorList>
            <person name="Stroehlein A.J."/>
        </authorList>
    </citation>
    <scope>NUCLEOTIDE SEQUENCE</scope>
</reference>
<comment type="subcellular location">
    <subcellularLocation>
        <location evidence="1 5">Nucleus</location>
        <location evidence="1 5">Nuclear pore complex</location>
    </subcellularLocation>
</comment>
<evidence type="ECO:0000256" key="5">
    <source>
        <dbReference type="RuleBase" id="RU364035"/>
    </source>
</evidence>
<dbReference type="RefSeq" id="XP_012796831.1">
    <property type="nucleotide sequence ID" value="XM_012941377.3"/>
</dbReference>
<reference evidence="7" key="1">
    <citation type="journal article" date="2012" name="Nat. Genet.">
        <title>Whole-genome sequence of Schistosoma haematobium.</title>
        <authorList>
            <person name="Young N.D."/>
            <person name="Jex A.R."/>
            <person name="Li B."/>
            <person name="Liu S."/>
            <person name="Yang L."/>
            <person name="Xiong Z."/>
            <person name="Li Y."/>
            <person name="Cantacessi C."/>
            <person name="Hall R.S."/>
            <person name="Xu X."/>
            <person name="Chen F."/>
            <person name="Wu X."/>
            <person name="Zerlotini A."/>
            <person name="Oliveira G."/>
            <person name="Hofmann A."/>
            <person name="Zhang G."/>
            <person name="Fang X."/>
            <person name="Kang Y."/>
            <person name="Campbell B.E."/>
            <person name="Loukas A."/>
            <person name="Ranganathan S."/>
            <person name="Rollinson D."/>
            <person name="Rinaldi G."/>
            <person name="Brindley P.J."/>
            <person name="Yang H."/>
            <person name="Wang J."/>
            <person name="Wang J."/>
            <person name="Gasser R.B."/>
        </authorList>
    </citation>
    <scope>NUCLEOTIDE SEQUENCE [LARGE SCALE GENOMIC DNA]</scope>
</reference>
<dbReference type="InterPro" id="IPR007231">
    <property type="entry name" value="Nucleoporin_int_Nup93/Nic96"/>
</dbReference>
<evidence type="ECO:0000256" key="1">
    <source>
        <dbReference type="ARBA" id="ARBA00004567"/>
    </source>
</evidence>
<organism evidence="7">
    <name type="scientific">Schistosoma haematobium</name>
    <name type="common">Blood fluke</name>
    <dbReference type="NCBI Taxonomy" id="6185"/>
    <lineage>
        <taxon>Eukaryota</taxon>
        <taxon>Metazoa</taxon>
        <taxon>Spiralia</taxon>
        <taxon>Lophotrochozoa</taxon>
        <taxon>Platyhelminthes</taxon>
        <taxon>Trematoda</taxon>
        <taxon>Digenea</taxon>
        <taxon>Strigeidida</taxon>
        <taxon>Schistosomatoidea</taxon>
        <taxon>Schistosomatidae</taxon>
        <taxon>Schistosoma</taxon>
    </lineage>
</organism>
<evidence type="ECO:0000256" key="4">
    <source>
        <dbReference type="ARBA" id="ARBA00023242"/>
    </source>
</evidence>
<dbReference type="GO" id="GO:0005643">
    <property type="term" value="C:nuclear pore"/>
    <property type="evidence" value="ECO:0007669"/>
    <property type="project" value="UniProtKB-SubCell"/>
</dbReference>
<keyword evidence="5" id="KW-0472">Membrane</keyword>
<dbReference type="PANTHER" id="PTHR11225">
    <property type="entry name" value="NUCLEAR PORE COMPLEX PROTEIN NUP93 NUCLEOPORIN NUP93 DEAD EYE PROTEIN"/>
    <property type="match status" value="1"/>
</dbReference>
<dbReference type="Pfam" id="PF04097">
    <property type="entry name" value="Nic96"/>
    <property type="match status" value="1"/>
</dbReference>
<dbReference type="AlphaFoldDB" id="A0A094ZV91"/>
<keyword evidence="5" id="KW-0811">Translocation</keyword>
<dbReference type="EMBL" id="AMPZ03000002">
    <property type="protein sequence ID" value="KAH9591210.1"/>
    <property type="molecule type" value="Genomic_DNA"/>
</dbReference>
<evidence type="ECO:0000313" key="8">
    <source>
        <dbReference type="Proteomes" id="UP000471633"/>
    </source>
</evidence>
<name>A0A094ZV91_SCHHA</name>
<keyword evidence="8" id="KW-1185">Reference proteome</keyword>
<evidence type="ECO:0000256" key="2">
    <source>
        <dbReference type="ARBA" id="ARBA00010186"/>
    </source>
</evidence>
<keyword evidence="5" id="KW-0813">Transport</keyword>
<keyword evidence="5" id="KW-0653">Protein transport</keyword>
<dbReference type="GO" id="GO:0016973">
    <property type="term" value="P:poly(A)+ mRNA export from nucleus"/>
    <property type="evidence" value="ECO:0007669"/>
    <property type="project" value="TreeGrafter"/>
</dbReference>
<dbReference type="Proteomes" id="UP000471633">
    <property type="component" value="Unassembled WGS sequence"/>
</dbReference>
<dbReference type="GO" id="GO:0006606">
    <property type="term" value="P:protein import into nucleus"/>
    <property type="evidence" value="ECO:0007669"/>
    <property type="project" value="TreeGrafter"/>
</dbReference>
<evidence type="ECO:0000256" key="3">
    <source>
        <dbReference type="ARBA" id="ARBA00023132"/>
    </source>
</evidence>
<dbReference type="CTD" id="9688"/>
<keyword evidence="3 5" id="KW-0906">Nuclear pore complex</keyword>
<sequence length="935" mass="105598">MDLTLDDLVQESEKLLMDVQEDNDLPHITRSLDQMRHLGEKLYLSRGSNSDVKAARLLGPKMSYELPQNLTTKLENLVPTDVYDMCPVVPKTDIQSFLRSERDNALLTAILMTRKSMFEEVEERCDAYLQTWWEQEAAGVLSGLSGSNGPLDTELTSLPDLESYGHSESGSGIQTMQLTRDELLYANQLDYYLTMRLTSTDFTPIQNGVPRDLLTYMSRTQDSVSREKQLKTQLKNPHSDITEIWNIMKTISHHMRNEHSSMLSYDHPLEVRASVSIQNTLSLCSLEHLESEFLEFLKITIANQPRLARLGGRPGTRSLVRAYLSLRLPSDNVADVPSLSNLYQLSEQNGWEFDDGLVDGVPVWPMIFYCLRTGDTEVTLEVARDALNNLGNFVTVLEDYVKHNRRLRTPNQARFRQTCKQVIKSTRDPYKRLTYSILGQCDLTENHSDIISNIDDFLWIKISQVIAQEPSESVVASKNSMDDTFTLGQLQTLLYETYGEVHFDAWSQPLVFFKILCLTQQYEAAIGFLARFEQLRCHAVHIALVLRDLHMLLLPNWLHAPLVVRNDYDPTGFRRLNLARLIMLYTRKFEFTDPEKALMYYYMLSDIPITTEKSPEEDSNATIPSGLYNTSLEHLTAKGQNLFVQCVCELALANKELDLLLGCVGENDIRKPGAIDRFCRSVESRRELIRTVADVFESTGQVVEAIHLYLLASSCGDPKPDVLVSVTLINTVLSSVIVTSDLGSTPITQSRSGGQLDRSSLLRLATEIAHKVRRLGLSSDDSNHLIQNDIETSVTGSTSAIKILFYLLDLAAFFDLVDAERWQAAIDHIDQLGLFPINSQASNVEFCAMLFSQLPDLVRRPLPWALYALMRCLSAKCGRVTSVTSNGTRADSTSKMATSEIRSRAKALIAYVGRIPHRLPSEIYAGLTRMDMEII</sequence>
<evidence type="ECO:0000313" key="7">
    <source>
        <dbReference type="EMBL" id="KGB37069.1"/>
    </source>
</evidence>
<comment type="similarity">
    <text evidence="2 5">Belongs to the nucleoporin interacting component (NIC) family.</text>
</comment>
<dbReference type="EMBL" id="KL250841">
    <property type="protein sequence ID" value="KGB37069.1"/>
    <property type="molecule type" value="Genomic_DNA"/>
</dbReference>
<keyword evidence="5" id="KW-0509">mRNA transport</keyword>
<protein>
    <recommendedName>
        <fullName evidence="5">Nuclear pore protein</fullName>
    </recommendedName>
</protein>
<dbReference type="PANTHER" id="PTHR11225:SF4">
    <property type="entry name" value="NUCLEAR PORE COMPLEX PROTEIN NUP93"/>
    <property type="match status" value="1"/>
</dbReference>
<dbReference type="GO" id="GO:0017056">
    <property type="term" value="F:structural constituent of nuclear pore"/>
    <property type="evidence" value="ECO:0007669"/>
    <property type="project" value="InterPro"/>
</dbReference>
<keyword evidence="4 5" id="KW-0539">Nucleus</keyword>
<reference evidence="6" key="4">
    <citation type="journal article" date="2022" name="PLoS Pathog.">
        <title>Chromosome-level genome of Schistosoma haematobium underpins genome-wide explorations of molecular variation.</title>
        <authorList>
            <person name="Stroehlein A.J."/>
            <person name="Korhonen P.K."/>
            <person name="Lee V.V."/>
            <person name="Ralph S.A."/>
            <person name="Mentink-Kane M."/>
            <person name="You H."/>
            <person name="McManus D.P."/>
            <person name="Tchuente L.T."/>
            <person name="Stothard J.R."/>
            <person name="Kaur P."/>
            <person name="Dudchenko O."/>
            <person name="Aiden E.L."/>
            <person name="Yang B."/>
            <person name="Yang H."/>
            <person name="Emery A.M."/>
            <person name="Webster B.L."/>
            <person name="Brindley P.J."/>
            <person name="Rollinson D."/>
            <person name="Chang B.C.H."/>
            <person name="Gasser R.B."/>
            <person name="Young N.D."/>
        </authorList>
    </citation>
    <scope>NUCLEOTIDE SEQUENCE</scope>
</reference>
<proteinExistence type="inferred from homology"/>
<evidence type="ECO:0000313" key="6">
    <source>
        <dbReference type="EMBL" id="KAH9591210.1"/>
    </source>
</evidence>
<accession>A0A094ZV91</accession>
<dbReference type="KEGG" id="shx:MS3_00003580"/>
<dbReference type="GeneID" id="24592844"/>
<dbReference type="STRING" id="6185.A0A094ZV91"/>
<reference evidence="6" key="2">
    <citation type="journal article" date="2019" name="Gigascience">
        <title>High-quality Schistosoma haematobium genome achieved by single-molecule and long-range sequencing.</title>
        <authorList>
            <person name="Stroehlein A.J."/>
            <person name="Korhonen P.K."/>
            <person name="Chong T.M."/>
            <person name="Lim Y.L."/>
            <person name="Chan K.G."/>
            <person name="Webster B."/>
            <person name="Rollinson D."/>
            <person name="Brindley P.J."/>
            <person name="Gasser R.B."/>
            <person name="Young N.D."/>
        </authorList>
    </citation>
    <scope>NUCLEOTIDE SEQUENCE</scope>
</reference>